<evidence type="ECO:0000256" key="14">
    <source>
        <dbReference type="SAM" id="Phobius"/>
    </source>
</evidence>
<evidence type="ECO:0000256" key="6">
    <source>
        <dbReference type="ARBA" id="ARBA00022692"/>
    </source>
</evidence>
<dbReference type="SUPFAM" id="SSF55874">
    <property type="entry name" value="ATPase domain of HSP90 chaperone/DNA topoisomerase II/histidine kinase"/>
    <property type="match status" value="1"/>
</dbReference>
<evidence type="ECO:0000259" key="15">
    <source>
        <dbReference type="PROSITE" id="PS50109"/>
    </source>
</evidence>
<evidence type="ECO:0000256" key="13">
    <source>
        <dbReference type="PROSITE-ProRule" id="PRU00169"/>
    </source>
</evidence>
<evidence type="ECO:0000259" key="16">
    <source>
        <dbReference type="PROSITE" id="PS50110"/>
    </source>
</evidence>
<name>A0A401FWG1_9BACT</name>
<dbReference type="SMART" id="SM00387">
    <property type="entry name" value="HATPase_c"/>
    <property type="match status" value="1"/>
</dbReference>
<keyword evidence="9" id="KW-0067">ATP-binding</keyword>
<dbReference type="Proteomes" id="UP000288096">
    <property type="component" value="Unassembled WGS sequence"/>
</dbReference>
<keyword evidence="6 14" id="KW-0812">Transmembrane</keyword>
<dbReference type="InterPro" id="IPR005467">
    <property type="entry name" value="His_kinase_dom"/>
</dbReference>
<evidence type="ECO:0000256" key="7">
    <source>
        <dbReference type="ARBA" id="ARBA00022741"/>
    </source>
</evidence>
<keyword evidence="7" id="KW-0547">Nucleotide-binding</keyword>
<dbReference type="EC" id="2.7.13.3" evidence="3"/>
<evidence type="ECO:0000256" key="4">
    <source>
        <dbReference type="ARBA" id="ARBA00022553"/>
    </source>
</evidence>
<feature type="domain" description="Response regulatory" evidence="16">
    <location>
        <begin position="500"/>
        <end position="616"/>
    </location>
</feature>
<feature type="transmembrane region" description="Helical" evidence="14">
    <location>
        <begin position="157"/>
        <end position="174"/>
    </location>
</feature>
<dbReference type="FunFam" id="1.10.287.130:FF:000004">
    <property type="entry name" value="Ethylene receptor 1"/>
    <property type="match status" value="1"/>
</dbReference>
<dbReference type="PANTHER" id="PTHR45339:SF1">
    <property type="entry name" value="HYBRID SIGNAL TRANSDUCTION HISTIDINE KINASE J"/>
    <property type="match status" value="1"/>
</dbReference>
<dbReference type="PROSITE" id="PS50109">
    <property type="entry name" value="HIS_KIN"/>
    <property type="match status" value="1"/>
</dbReference>
<evidence type="ECO:0000256" key="5">
    <source>
        <dbReference type="ARBA" id="ARBA00022679"/>
    </source>
</evidence>
<dbReference type="InterPro" id="IPR001789">
    <property type="entry name" value="Sig_transdc_resp-reg_receiver"/>
</dbReference>
<protein>
    <recommendedName>
        <fullName evidence="3">histidine kinase</fullName>
        <ecNumber evidence="3">2.7.13.3</ecNumber>
    </recommendedName>
</protein>
<dbReference type="Pfam" id="PF02518">
    <property type="entry name" value="HATPase_c"/>
    <property type="match status" value="1"/>
</dbReference>
<evidence type="ECO:0000256" key="1">
    <source>
        <dbReference type="ARBA" id="ARBA00000085"/>
    </source>
</evidence>
<proteinExistence type="predicted"/>
<comment type="caution">
    <text evidence="13">Lacks conserved residue(s) required for the propagation of feature annotation.</text>
</comment>
<evidence type="ECO:0000256" key="12">
    <source>
        <dbReference type="ARBA" id="ARBA00023136"/>
    </source>
</evidence>
<dbReference type="InterPro" id="IPR036097">
    <property type="entry name" value="HisK_dim/P_sf"/>
</dbReference>
<dbReference type="SUPFAM" id="SSF47384">
    <property type="entry name" value="Homodimeric domain of signal transducing histidine kinase"/>
    <property type="match status" value="1"/>
</dbReference>
<accession>A0A401FWG1</accession>
<dbReference type="PRINTS" id="PR00344">
    <property type="entry name" value="BCTRLSENSOR"/>
</dbReference>
<dbReference type="Gene3D" id="3.30.565.10">
    <property type="entry name" value="Histidine kinase-like ATPase, C-terminal domain"/>
    <property type="match status" value="1"/>
</dbReference>
<comment type="caution">
    <text evidence="17">The sequence shown here is derived from an EMBL/GenBank/DDBJ whole genome shotgun (WGS) entry which is preliminary data.</text>
</comment>
<keyword evidence="8" id="KW-0418">Kinase</keyword>
<sequence length="713" mass="80215">MHHPVFPHIRKLGSKFLFIVLPPVILSTLLITLFTGLFMYRDLKKGLESDIANLLQIQTTVLASDLWNYNMKDLEQNLRTLSLYPGISQIAVRNDNGQLLAKASSHFYRTTGRSDGIMTRRLVFIAPHQQQAIGTLTLSYHYGVIYKRLADQLFRDSLSLLMLVFVIVASAAAANRLTIGIPLERFLNAVRYADKKNIREPVDWPSEDELGQVITAYNTLLANLTAGEKELRDARGKAESANRAKSTFLANMSHELRTPLNAILGIPQLMIRNPKIPREEQENLAVITRSGEHLLTLINQVLDLSKIEAGKMALEENDFDLYALADSISDLFRLHARTKGLDLIFKCGPDVPRYVCTDETKLRQILINLLNNAVKFTNEGQVTLRISTEQEDAAAMYNLIFEFEDTGPGISPDEARKLFHPFVQTRIGQVSQLGTGLGLALSRRFARLMGGDIAVRSNIGRGSVFTVRITARPAEQCRTRPDRQAERRIVSLEPGQPACRVLVADETPDYRCLLVKMLSPVGFELREVPDCGRTLDIWREWRPHLIWMNIRMPATAAFDTIRQIRSSDTGKETAIIIITSGASEEEKKTISASGCDDFLEKPFREADIFRLIQTHIGVRYVYEDDTGDSGRRADDRPPPLTPEIFACVPRSLLENLKQAAICSDIALVESLADQIQTHSPPLYEIIIRLAHEFDYGKIMTILRSAIQQEDRPG</sequence>
<keyword evidence="4" id="KW-0597">Phosphoprotein</keyword>
<dbReference type="InterPro" id="IPR003661">
    <property type="entry name" value="HisK_dim/P_dom"/>
</dbReference>
<feature type="transmembrane region" description="Helical" evidence="14">
    <location>
        <begin position="16"/>
        <end position="40"/>
    </location>
</feature>
<dbReference type="OrthoDB" id="415806at2"/>
<dbReference type="Pfam" id="PF00072">
    <property type="entry name" value="Response_reg"/>
    <property type="match status" value="1"/>
</dbReference>
<keyword evidence="12 14" id="KW-0472">Membrane</keyword>
<dbReference type="GO" id="GO:0000155">
    <property type="term" value="F:phosphorelay sensor kinase activity"/>
    <property type="evidence" value="ECO:0007669"/>
    <property type="project" value="InterPro"/>
</dbReference>
<dbReference type="PROSITE" id="PS50110">
    <property type="entry name" value="RESPONSE_REGULATORY"/>
    <property type="match status" value="1"/>
</dbReference>
<dbReference type="GO" id="GO:0005524">
    <property type="term" value="F:ATP binding"/>
    <property type="evidence" value="ECO:0007669"/>
    <property type="project" value="UniProtKB-KW"/>
</dbReference>
<evidence type="ECO:0000313" key="17">
    <source>
        <dbReference type="EMBL" id="GBC61296.1"/>
    </source>
</evidence>
<keyword evidence="10 14" id="KW-1133">Transmembrane helix</keyword>
<dbReference type="Gene3D" id="3.40.50.2300">
    <property type="match status" value="1"/>
</dbReference>
<dbReference type="CDD" id="cd00082">
    <property type="entry name" value="HisKA"/>
    <property type="match status" value="1"/>
</dbReference>
<dbReference type="RefSeq" id="WP_124328600.1">
    <property type="nucleotide sequence ID" value="NZ_BEXT01000001.1"/>
</dbReference>
<comment type="catalytic activity">
    <reaction evidence="1">
        <text>ATP + protein L-histidine = ADP + protein N-phospho-L-histidine.</text>
        <dbReference type="EC" id="2.7.13.3"/>
    </reaction>
</comment>
<dbReference type="InterPro" id="IPR004358">
    <property type="entry name" value="Sig_transdc_His_kin-like_C"/>
</dbReference>
<dbReference type="InterPro" id="IPR003594">
    <property type="entry name" value="HATPase_dom"/>
</dbReference>
<dbReference type="SMART" id="SM00388">
    <property type="entry name" value="HisKA"/>
    <property type="match status" value="1"/>
</dbReference>
<dbReference type="EMBL" id="BEXT01000001">
    <property type="protein sequence ID" value="GBC61296.1"/>
    <property type="molecule type" value="Genomic_DNA"/>
</dbReference>
<dbReference type="Gene3D" id="1.10.287.130">
    <property type="match status" value="1"/>
</dbReference>
<keyword evidence="5" id="KW-0808">Transferase</keyword>
<keyword evidence="18" id="KW-1185">Reference proteome</keyword>
<gene>
    <name evidence="17" type="ORF">DENIS_2256</name>
</gene>
<dbReference type="CDD" id="cd17546">
    <property type="entry name" value="REC_hyHK_CKI1_RcsC-like"/>
    <property type="match status" value="1"/>
</dbReference>
<dbReference type="CDD" id="cd16922">
    <property type="entry name" value="HATPase_EvgS-ArcB-TorS-like"/>
    <property type="match status" value="1"/>
</dbReference>
<reference evidence="18" key="2">
    <citation type="submission" date="2019-01" db="EMBL/GenBank/DDBJ databases">
        <title>Genome sequence of Desulfonema ishimotonii strain Tokyo 01.</title>
        <authorList>
            <person name="Fukui M."/>
        </authorList>
    </citation>
    <scope>NUCLEOTIDE SEQUENCE [LARGE SCALE GENOMIC DNA]</scope>
    <source>
        <strain evidence="18">Tokyo 01</strain>
    </source>
</reference>
<dbReference type="Pfam" id="PF00512">
    <property type="entry name" value="HisKA"/>
    <property type="match status" value="1"/>
</dbReference>
<keyword evidence="11" id="KW-0902">Two-component regulatory system</keyword>
<dbReference type="GO" id="GO:0016020">
    <property type="term" value="C:membrane"/>
    <property type="evidence" value="ECO:0007669"/>
    <property type="project" value="UniProtKB-SubCell"/>
</dbReference>
<comment type="subcellular location">
    <subcellularLocation>
        <location evidence="2">Membrane</location>
    </subcellularLocation>
</comment>
<feature type="domain" description="Histidine kinase" evidence="15">
    <location>
        <begin position="251"/>
        <end position="473"/>
    </location>
</feature>
<dbReference type="SUPFAM" id="SSF52172">
    <property type="entry name" value="CheY-like"/>
    <property type="match status" value="1"/>
</dbReference>
<evidence type="ECO:0000256" key="10">
    <source>
        <dbReference type="ARBA" id="ARBA00022989"/>
    </source>
</evidence>
<dbReference type="AlphaFoldDB" id="A0A401FWG1"/>
<dbReference type="InterPro" id="IPR011006">
    <property type="entry name" value="CheY-like_superfamily"/>
</dbReference>
<evidence type="ECO:0000256" key="8">
    <source>
        <dbReference type="ARBA" id="ARBA00022777"/>
    </source>
</evidence>
<dbReference type="SMART" id="SM00448">
    <property type="entry name" value="REC"/>
    <property type="match status" value="1"/>
</dbReference>
<dbReference type="InterPro" id="IPR036890">
    <property type="entry name" value="HATPase_C_sf"/>
</dbReference>
<evidence type="ECO:0000256" key="3">
    <source>
        <dbReference type="ARBA" id="ARBA00012438"/>
    </source>
</evidence>
<evidence type="ECO:0000256" key="2">
    <source>
        <dbReference type="ARBA" id="ARBA00004370"/>
    </source>
</evidence>
<organism evidence="17 18">
    <name type="scientific">Desulfonema ishimotonii</name>
    <dbReference type="NCBI Taxonomy" id="45657"/>
    <lineage>
        <taxon>Bacteria</taxon>
        <taxon>Pseudomonadati</taxon>
        <taxon>Thermodesulfobacteriota</taxon>
        <taxon>Desulfobacteria</taxon>
        <taxon>Desulfobacterales</taxon>
        <taxon>Desulfococcaceae</taxon>
        <taxon>Desulfonema</taxon>
    </lineage>
</organism>
<evidence type="ECO:0000256" key="11">
    <source>
        <dbReference type="ARBA" id="ARBA00023012"/>
    </source>
</evidence>
<dbReference type="PANTHER" id="PTHR45339">
    <property type="entry name" value="HYBRID SIGNAL TRANSDUCTION HISTIDINE KINASE J"/>
    <property type="match status" value="1"/>
</dbReference>
<evidence type="ECO:0000313" key="18">
    <source>
        <dbReference type="Proteomes" id="UP000288096"/>
    </source>
</evidence>
<reference evidence="18" key="1">
    <citation type="submission" date="2017-11" db="EMBL/GenBank/DDBJ databases">
        <authorList>
            <person name="Watanabe M."/>
            <person name="Kojima H."/>
        </authorList>
    </citation>
    <scope>NUCLEOTIDE SEQUENCE [LARGE SCALE GENOMIC DNA]</scope>
    <source>
        <strain evidence="18">Tokyo 01</strain>
    </source>
</reference>
<evidence type="ECO:0000256" key="9">
    <source>
        <dbReference type="ARBA" id="ARBA00022840"/>
    </source>
</evidence>
<dbReference type="FunFam" id="3.30.565.10:FF:000010">
    <property type="entry name" value="Sensor histidine kinase RcsC"/>
    <property type="match status" value="1"/>
</dbReference>